<feature type="domain" description="FAD-binding FR-type" evidence="8">
    <location>
        <begin position="32"/>
        <end position="285"/>
    </location>
</feature>
<dbReference type="InterPro" id="IPR023173">
    <property type="entry name" value="NADPH_Cyt_P450_Rdtase_alpha"/>
</dbReference>
<dbReference type="Gene3D" id="1.20.990.10">
    <property type="entry name" value="NADPH-cytochrome p450 Reductase, Chain A, domain 3"/>
    <property type="match status" value="1"/>
</dbReference>
<dbReference type="PROSITE" id="PS51384">
    <property type="entry name" value="FAD_FR"/>
    <property type="match status" value="1"/>
</dbReference>
<evidence type="ECO:0000256" key="7">
    <source>
        <dbReference type="ARBA" id="ARBA00040659"/>
    </source>
</evidence>
<dbReference type="GO" id="GO:0005829">
    <property type="term" value="C:cytosol"/>
    <property type="evidence" value="ECO:0007669"/>
    <property type="project" value="TreeGrafter"/>
</dbReference>
<evidence type="ECO:0000313" key="10">
    <source>
        <dbReference type="Proteomes" id="UP001162156"/>
    </source>
</evidence>
<dbReference type="GO" id="GO:0003958">
    <property type="term" value="F:NADPH-hemoprotein reductase activity"/>
    <property type="evidence" value="ECO:0007669"/>
    <property type="project" value="UniProtKB-EC"/>
</dbReference>
<accession>A0AAV8YCS9</accession>
<dbReference type="SUPFAM" id="SSF63380">
    <property type="entry name" value="Riboflavin synthase domain-like"/>
    <property type="match status" value="1"/>
</dbReference>
<dbReference type="GO" id="GO:0050660">
    <property type="term" value="F:flavin adenine dinucleotide binding"/>
    <property type="evidence" value="ECO:0007669"/>
    <property type="project" value="TreeGrafter"/>
</dbReference>
<proteinExistence type="predicted"/>
<reference evidence="9" key="1">
    <citation type="journal article" date="2023" name="Insect Mol. Biol.">
        <title>Genome sequencing provides insights into the evolution of gene families encoding plant cell wall-degrading enzymes in longhorned beetles.</title>
        <authorList>
            <person name="Shin N.R."/>
            <person name="Okamura Y."/>
            <person name="Kirsch R."/>
            <person name="Pauchet Y."/>
        </authorList>
    </citation>
    <scope>NUCLEOTIDE SEQUENCE</scope>
    <source>
        <strain evidence="9">RBIC_L_NR</strain>
    </source>
</reference>
<dbReference type="InterPro" id="IPR001709">
    <property type="entry name" value="Flavoprot_Pyr_Nucl_cyt_Rdtase"/>
</dbReference>
<dbReference type="Gene3D" id="2.40.30.10">
    <property type="entry name" value="Translation factors"/>
    <property type="match status" value="1"/>
</dbReference>
<organism evidence="9 10">
    <name type="scientific">Rhamnusium bicolor</name>
    <dbReference type="NCBI Taxonomy" id="1586634"/>
    <lineage>
        <taxon>Eukaryota</taxon>
        <taxon>Metazoa</taxon>
        <taxon>Ecdysozoa</taxon>
        <taxon>Arthropoda</taxon>
        <taxon>Hexapoda</taxon>
        <taxon>Insecta</taxon>
        <taxon>Pterygota</taxon>
        <taxon>Neoptera</taxon>
        <taxon>Endopterygota</taxon>
        <taxon>Coleoptera</taxon>
        <taxon>Polyphaga</taxon>
        <taxon>Cucujiformia</taxon>
        <taxon>Chrysomeloidea</taxon>
        <taxon>Cerambycidae</taxon>
        <taxon>Lepturinae</taxon>
        <taxon>Rhagiini</taxon>
        <taxon>Rhamnusium</taxon>
    </lineage>
</organism>
<dbReference type="InterPro" id="IPR017927">
    <property type="entry name" value="FAD-bd_FR_type"/>
</dbReference>
<evidence type="ECO:0000256" key="2">
    <source>
        <dbReference type="ARBA" id="ARBA00022630"/>
    </source>
</evidence>
<evidence type="ECO:0000256" key="1">
    <source>
        <dbReference type="ARBA" id="ARBA00001974"/>
    </source>
</evidence>
<evidence type="ECO:0000259" key="8">
    <source>
        <dbReference type="PROSITE" id="PS51384"/>
    </source>
</evidence>
<dbReference type="EC" id="1.16.1.8" evidence="6"/>
<dbReference type="GO" id="GO:0009725">
    <property type="term" value="P:response to hormone"/>
    <property type="evidence" value="ECO:0007669"/>
    <property type="project" value="TreeGrafter"/>
</dbReference>
<gene>
    <name evidence="9" type="ORF">NQ314_008316</name>
</gene>
<dbReference type="PRINTS" id="PR00371">
    <property type="entry name" value="FPNCR"/>
</dbReference>
<dbReference type="AlphaFoldDB" id="A0AAV8YCS9"/>
<dbReference type="InterPro" id="IPR017938">
    <property type="entry name" value="Riboflavin_synthase-like_b-brl"/>
</dbReference>
<dbReference type="Pfam" id="PF00667">
    <property type="entry name" value="FAD_binding_1"/>
    <property type="match status" value="1"/>
</dbReference>
<dbReference type="Proteomes" id="UP001162156">
    <property type="component" value="Unassembled WGS sequence"/>
</dbReference>
<name>A0AAV8YCS9_9CUCU</name>
<comment type="caution">
    <text evidence="9">The sequence shown here is derived from an EMBL/GenBank/DDBJ whole genome shotgun (WGS) entry which is preliminary data.</text>
</comment>
<dbReference type="GO" id="GO:0030586">
    <property type="term" value="F:[methionine synthase] reductase (NADPH) activity"/>
    <property type="evidence" value="ECO:0007669"/>
    <property type="project" value="UniProtKB-EC"/>
</dbReference>
<dbReference type="EMBL" id="JANEYF010002263">
    <property type="protein sequence ID" value="KAJ8948938.1"/>
    <property type="molecule type" value="Genomic_DNA"/>
</dbReference>
<keyword evidence="2" id="KW-0285">Flavoprotein</keyword>
<keyword evidence="10" id="KW-1185">Reference proteome</keyword>
<sequence>MSDYFVVTFLDNSQQTNKVMEFDFRNKPFSISDVFLAPIEDFELLTKGQDVKRVYDLKLSLNEISFDFLPGDTIGILPRNDSVEVTKLLIRLNIESQAEETYTLKILSDSTKKNPKLPRHVPNCVVIKDIFTYYIDIRKPPKKLFLKALIRFTEDPQEVNQLEEICSPKGSKQYSELINGTAQTLLGLLNTFPSCYPPIEIILEHSMPLQPRYFSISSSPMMMELKGVCTGWLEELIKKSYAKLEKIPFYFRKPNTFRIPSDLSTPIIMVATGTGLAPFKSFLDHRLFSKENGDCNLGEAFLFYGCRYSGRDYLYSKEIEEYLHKGALTKLYTAFSREIGKCYVQDKINENGEEFVNNILKKRCVIYVCGNAKSMVKDVKNAVTNNLTKYGHLELLVAEEYLDRLCKENRFIVDSWT</sequence>
<dbReference type="FunFam" id="3.40.50.80:FF:000032">
    <property type="entry name" value="NADPH-dependent diflavin oxidoreductase 1"/>
    <property type="match status" value="1"/>
</dbReference>
<evidence type="ECO:0000256" key="4">
    <source>
        <dbReference type="ARBA" id="ARBA00023002"/>
    </source>
</evidence>
<dbReference type="GO" id="GO:0010181">
    <property type="term" value="F:FMN binding"/>
    <property type="evidence" value="ECO:0007669"/>
    <property type="project" value="TreeGrafter"/>
</dbReference>
<dbReference type="PANTHER" id="PTHR19384">
    <property type="entry name" value="NITRIC OXIDE SYNTHASE-RELATED"/>
    <property type="match status" value="1"/>
</dbReference>
<dbReference type="SUPFAM" id="SSF52343">
    <property type="entry name" value="Ferredoxin reductase-like, C-terminal NADP-linked domain"/>
    <property type="match status" value="1"/>
</dbReference>
<evidence type="ECO:0000313" key="9">
    <source>
        <dbReference type="EMBL" id="KAJ8948938.1"/>
    </source>
</evidence>
<dbReference type="InterPro" id="IPR039261">
    <property type="entry name" value="FNR_nucleotide-bd"/>
</dbReference>
<keyword evidence="4" id="KW-0560">Oxidoreductase</keyword>
<dbReference type="InterPro" id="IPR003097">
    <property type="entry name" value="CysJ-like_FAD-binding"/>
</dbReference>
<dbReference type="PANTHER" id="PTHR19384:SF17">
    <property type="entry name" value="NADPH--CYTOCHROME P450 REDUCTASE"/>
    <property type="match status" value="1"/>
</dbReference>
<protein>
    <recommendedName>
        <fullName evidence="7">Methionine synthase reductase</fullName>
        <ecNumber evidence="6">1.16.1.8</ecNumber>
        <ecNumber evidence="5">1.6.2.4</ecNumber>
    </recommendedName>
</protein>
<evidence type="ECO:0000256" key="6">
    <source>
        <dbReference type="ARBA" id="ARBA00039088"/>
    </source>
</evidence>
<comment type="cofactor">
    <cofactor evidence="1">
        <name>FAD</name>
        <dbReference type="ChEBI" id="CHEBI:57692"/>
    </cofactor>
</comment>
<dbReference type="Pfam" id="PF00175">
    <property type="entry name" value="NAD_binding_1"/>
    <property type="match status" value="1"/>
</dbReference>
<dbReference type="InterPro" id="IPR001433">
    <property type="entry name" value="OxRdtase_FAD/NAD-bd"/>
</dbReference>
<evidence type="ECO:0000256" key="5">
    <source>
        <dbReference type="ARBA" id="ARBA00023797"/>
    </source>
</evidence>
<dbReference type="Gene3D" id="3.40.50.80">
    <property type="entry name" value="Nucleotide-binding domain of ferredoxin-NADP reductase (FNR) module"/>
    <property type="match status" value="1"/>
</dbReference>
<keyword evidence="3" id="KW-0274">FAD</keyword>
<dbReference type="FunFam" id="1.20.990.10:FF:000007">
    <property type="entry name" value="Methionine synthase reductase"/>
    <property type="match status" value="1"/>
</dbReference>
<dbReference type="EC" id="1.6.2.4" evidence="5"/>
<evidence type="ECO:0000256" key="3">
    <source>
        <dbReference type="ARBA" id="ARBA00022827"/>
    </source>
</evidence>